<proteinExistence type="predicted"/>
<protein>
    <submittedName>
        <fullName evidence="1">Uncharacterized protein</fullName>
    </submittedName>
</protein>
<dbReference type="EMBL" id="CP024091">
    <property type="protein sequence ID" value="ATP57481.1"/>
    <property type="molecule type" value="Genomic_DNA"/>
</dbReference>
<gene>
    <name evidence="1" type="ORF">CPT03_13875</name>
</gene>
<dbReference type="KEGG" id="pgs:CPT03_13875"/>
<reference evidence="1 2" key="1">
    <citation type="submission" date="2017-10" db="EMBL/GenBank/DDBJ databases">
        <title>Whole genome of Pedobacter ginsengisoli T01R-27 isolated from tomato rhizosphere.</title>
        <authorList>
            <person name="Weon H.-Y."/>
            <person name="Lee S.A."/>
            <person name="Sang M.K."/>
            <person name="Song J."/>
        </authorList>
    </citation>
    <scope>NUCLEOTIDE SEQUENCE [LARGE SCALE GENOMIC DNA]</scope>
    <source>
        <strain evidence="1 2">T01R-27</strain>
    </source>
</reference>
<name>A0A2D1U796_9SPHI</name>
<evidence type="ECO:0000313" key="1">
    <source>
        <dbReference type="EMBL" id="ATP57481.1"/>
    </source>
</evidence>
<organism evidence="1 2">
    <name type="scientific">Pedobacter ginsengisoli</name>
    <dbReference type="NCBI Taxonomy" id="363852"/>
    <lineage>
        <taxon>Bacteria</taxon>
        <taxon>Pseudomonadati</taxon>
        <taxon>Bacteroidota</taxon>
        <taxon>Sphingobacteriia</taxon>
        <taxon>Sphingobacteriales</taxon>
        <taxon>Sphingobacteriaceae</taxon>
        <taxon>Pedobacter</taxon>
    </lineage>
</organism>
<dbReference type="Proteomes" id="UP000223749">
    <property type="component" value="Chromosome"/>
</dbReference>
<dbReference type="RefSeq" id="WP_099439402.1">
    <property type="nucleotide sequence ID" value="NZ_CP024091.1"/>
</dbReference>
<dbReference type="OrthoDB" id="770828at2"/>
<sequence length="76" mass="8662">MELILKSNNEESLAKIIALAKKLNVVIEKKNADFNKTTRINLKNRILNFKATGSSSFGDAAEWEQHQRSDRELPFS</sequence>
<evidence type="ECO:0000313" key="2">
    <source>
        <dbReference type="Proteomes" id="UP000223749"/>
    </source>
</evidence>
<keyword evidence="2" id="KW-1185">Reference proteome</keyword>
<accession>A0A2D1U796</accession>
<dbReference type="AlphaFoldDB" id="A0A2D1U796"/>